<evidence type="ECO:0000256" key="1">
    <source>
        <dbReference type="SAM" id="MobiDB-lite"/>
    </source>
</evidence>
<keyword evidence="3" id="KW-1185">Reference proteome</keyword>
<name>K0RSG5_THAOC</name>
<reference evidence="2 3" key="1">
    <citation type="journal article" date="2012" name="Genome Biol.">
        <title>Genome and low-iron response of an oceanic diatom adapted to chronic iron limitation.</title>
        <authorList>
            <person name="Lommer M."/>
            <person name="Specht M."/>
            <person name="Roy A.S."/>
            <person name="Kraemer L."/>
            <person name="Andreson R."/>
            <person name="Gutowska M.A."/>
            <person name="Wolf J."/>
            <person name="Bergner S.V."/>
            <person name="Schilhabel M.B."/>
            <person name="Klostermeier U.C."/>
            <person name="Beiko R.G."/>
            <person name="Rosenstiel P."/>
            <person name="Hippler M."/>
            <person name="Laroche J."/>
        </authorList>
    </citation>
    <scope>NUCLEOTIDE SEQUENCE [LARGE SCALE GENOMIC DNA]</scope>
    <source>
        <strain evidence="2 3">CCMP1005</strain>
    </source>
</reference>
<proteinExistence type="predicted"/>
<feature type="non-terminal residue" evidence="2">
    <location>
        <position position="218"/>
    </location>
</feature>
<gene>
    <name evidence="2" type="ORF">THAOC_23344</name>
</gene>
<evidence type="ECO:0000313" key="2">
    <source>
        <dbReference type="EMBL" id="EJK56718.1"/>
    </source>
</evidence>
<feature type="compositionally biased region" description="Low complexity" evidence="1">
    <location>
        <begin position="208"/>
        <end position="218"/>
    </location>
</feature>
<dbReference type="AlphaFoldDB" id="K0RSG5"/>
<feature type="compositionally biased region" description="Basic and acidic residues" evidence="1">
    <location>
        <begin position="123"/>
        <end position="148"/>
    </location>
</feature>
<organism evidence="2 3">
    <name type="scientific">Thalassiosira oceanica</name>
    <name type="common">Marine diatom</name>
    <dbReference type="NCBI Taxonomy" id="159749"/>
    <lineage>
        <taxon>Eukaryota</taxon>
        <taxon>Sar</taxon>
        <taxon>Stramenopiles</taxon>
        <taxon>Ochrophyta</taxon>
        <taxon>Bacillariophyta</taxon>
        <taxon>Coscinodiscophyceae</taxon>
        <taxon>Thalassiosirophycidae</taxon>
        <taxon>Thalassiosirales</taxon>
        <taxon>Thalassiosiraceae</taxon>
        <taxon>Thalassiosira</taxon>
    </lineage>
</organism>
<protein>
    <submittedName>
        <fullName evidence="2">Uncharacterized protein</fullName>
    </submittedName>
</protein>
<feature type="compositionally biased region" description="Basic and acidic residues" evidence="1">
    <location>
        <begin position="59"/>
        <end position="77"/>
    </location>
</feature>
<evidence type="ECO:0000313" key="3">
    <source>
        <dbReference type="Proteomes" id="UP000266841"/>
    </source>
</evidence>
<dbReference type="Proteomes" id="UP000266841">
    <property type="component" value="Unassembled WGS sequence"/>
</dbReference>
<dbReference type="EMBL" id="AGNL01030747">
    <property type="protein sequence ID" value="EJK56718.1"/>
    <property type="molecule type" value="Genomic_DNA"/>
</dbReference>
<feature type="region of interest" description="Disordered" evidence="1">
    <location>
        <begin position="37"/>
        <end position="218"/>
    </location>
</feature>
<sequence length="218" mass="23346">MVGPRRTRPPAPAGQFVPQVEDELSSAPADVFHALRSVPEPSETPGGASTHYVGIFHGKTSDRENDADALSKADEKSQLAVVEEEEVHRDGSGNDLPLFSLRDVHKSSDGHAGSLDLSGFHAKVSEENDARNPDVEPERWIPPPREELAPPAPPNDADGTEIARPGAAAREDGGGEPSPPEVEIERVNVAPEPPPDAFEECHPRRRCPTATPPRGARP</sequence>
<comment type="caution">
    <text evidence="2">The sequence shown here is derived from an EMBL/GenBank/DDBJ whole genome shotgun (WGS) entry which is preliminary data.</text>
</comment>
<accession>K0RSG5</accession>